<comment type="function">
    <text evidence="11 12">Key component of the proton channel; it plays a direct role in the translocation of protons across the membrane.</text>
</comment>
<keyword evidence="6 11" id="KW-0375">Hydrogen ion transport</keyword>
<evidence type="ECO:0000256" key="1">
    <source>
        <dbReference type="ARBA" id="ARBA00004141"/>
    </source>
</evidence>
<keyword evidence="9 11" id="KW-0472">Membrane</keyword>
<evidence type="ECO:0000256" key="11">
    <source>
        <dbReference type="HAMAP-Rule" id="MF_01393"/>
    </source>
</evidence>
<comment type="caution">
    <text evidence="13">The sequence shown here is derived from an EMBL/GenBank/DDBJ whole genome shotgun (WGS) entry which is preliminary data.</text>
</comment>
<organism evidence="13 14">
    <name type="scientific">Candidatus Woykebacteria bacterium RIFCSPHIGHO2_02_FULL_43_16b</name>
    <dbReference type="NCBI Taxonomy" id="1802601"/>
    <lineage>
        <taxon>Bacteria</taxon>
        <taxon>Candidatus Woykeibacteriota</taxon>
    </lineage>
</organism>
<keyword evidence="8 11" id="KW-0406">Ion transport</keyword>
<comment type="subcellular location">
    <subcellularLocation>
        <location evidence="11 12">Cell membrane</location>
        <topology evidence="11 12">Multi-pass membrane protein</topology>
    </subcellularLocation>
    <subcellularLocation>
        <location evidence="1">Membrane</location>
        <topology evidence="1">Multi-pass membrane protein</topology>
    </subcellularLocation>
</comment>
<dbReference type="GO" id="GO:0046933">
    <property type="term" value="F:proton-transporting ATP synthase activity, rotational mechanism"/>
    <property type="evidence" value="ECO:0007669"/>
    <property type="project" value="UniProtKB-UniRule"/>
</dbReference>
<dbReference type="GO" id="GO:0042777">
    <property type="term" value="P:proton motive force-driven plasma membrane ATP synthesis"/>
    <property type="evidence" value="ECO:0007669"/>
    <property type="project" value="TreeGrafter"/>
</dbReference>
<dbReference type="SUPFAM" id="SSF81336">
    <property type="entry name" value="F1F0 ATP synthase subunit A"/>
    <property type="match status" value="1"/>
</dbReference>
<dbReference type="InterPro" id="IPR023011">
    <property type="entry name" value="ATP_synth_F0_asu_AS"/>
</dbReference>
<evidence type="ECO:0000256" key="5">
    <source>
        <dbReference type="ARBA" id="ARBA00022692"/>
    </source>
</evidence>
<protein>
    <recommendedName>
        <fullName evidence="11 12">ATP synthase subunit a</fullName>
    </recommendedName>
    <alternativeName>
        <fullName evidence="11">ATP synthase F0 sector subunit a</fullName>
    </alternativeName>
    <alternativeName>
        <fullName evidence="11">F-ATPase subunit 6</fullName>
    </alternativeName>
</protein>
<keyword evidence="4 11" id="KW-0138">CF(0)</keyword>
<dbReference type="HAMAP" id="MF_01393">
    <property type="entry name" value="ATP_synth_a_bact"/>
    <property type="match status" value="1"/>
</dbReference>
<feature type="transmembrane region" description="Helical" evidence="11">
    <location>
        <begin position="130"/>
        <end position="149"/>
    </location>
</feature>
<evidence type="ECO:0000256" key="3">
    <source>
        <dbReference type="ARBA" id="ARBA00022448"/>
    </source>
</evidence>
<feature type="transmembrane region" description="Helical" evidence="11">
    <location>
        <begin position="20"/>
        <end position="42"/>
    </location>
</feature>
<dbReference type="GO" id="GO:0045259">
    <property type="term" value="C:proton-transporting ATP synthase complex"/>
    <property type="evidence" value="ECO:0007669"/>
    <property type="project" value="UniProtKB-KW"/>
</dbReference>
<evidence type="ECO:0000256" key="6">
    <source>
        <dbReference type="ARBA" id="ARBA00022781"/>
    </source>
</evidence>
<feature type="transmembrane region" description="Helical" evidence="11">
    <location>
        <begin position="82"/>
        <end position="110"/>
    </location>
</feature>
<gene>
    <name evidence="11" type="primary">atpB</name>
    <name evidence="13" type="ORF">A3J50_01925</name>
</gene>
<dbReference type="PRINTS" id="PR00123">
    <property type="entry name" value="ATPASEA"/>
</dbReference>
<keyword evidence="5 11" id="KW-0812">Transmembrane</keyword>
<evidence type="ECO:0000256" key="8">
    <source>
        <dbReference type="ARBA" id="ARBA00023065"/>
    </source>
</evidence>
<dbReference type="Pfam" id="PF00119">
    <property type="entry name" value="ATP-synt_A"/>
    <property type="match status" value="1"/>
</dbReference>
<dbReference type="InterPro" id="IPR035908">
    <property type="entry name" value="F0_ATP_A_sf"/>
</dbReference>
<dbReference type="PANTHER" id="PTHR42823:SF3">
    <property type="entry name" value="ATP SYNTHASE SUBUNIT A, CHLOROPLASTIC"/>
    <property type="match status" value="1"/>
</dbReference>
<dbReference type="Gene3D" id="1.20.120.220">
    <property type="entry name" value="ATP synthase, F0 complex, subunit A"/>
    <property type="match status" value="1"/>
</dbReference>
<accession>A0A1G1WS00</accession>
<dbReference type="GO" id="GO:0005886">
    <property type="term" value="C:plasma membrane"/>
    <property type="evidence" value="ECO:0007669"/>
    <property type="project" value="UniProtKB-SubCell"/>
</dbReference>
<keyword evidence="11" id="KW-1003">Cell membrane</keyword>
<dbReference type="CDD" id="cd00310">
    <property type="entry name" value="ATP-synt_Fo_a_6"/>
    <property type="match status" value="1"/>
</dbReference>
<name>A0A1G1WS00_9BACT</name>
<evidence type="ECO:0000256" key="10">
    <source>
        <dbReference type="ARBA" id="ARBA00023310"/>
    </source>
</evidence>
<keyword evidence="10 11" id="KW-0066">ATP synthesis</keyword>
<evidence type="ECO:0000256" key="2">
    <source>
        <dbReference type="ARBA" id="ARBA00006810"/>
    </source>
</evidence>
<feature type="transmembrane region" description="Helical" evidence="11">
    <location>
        <begin position="161"/>
        <end position="178"/>
    </location>
</feature>
<dbReference type="PANTHER" id="PTHR42823">
    <property type="entry name" value="ATP SYNTHASE SUBUNIT A, CHLOROPLASTIC"/>
    <property type="match status" value="1"/>
</dbReference>
<keyword evidence="3 11" id="KW-0813">Transport</keyword>
<feature type="transmembrane region" description="Helical" evidence="11">
    <location>
        <begin position="190"/>
        <end position="211"/>
    </location>
</feature>
<evidence type="ECO:0000256" key="7">
    <source>
        <dbReference type="ARBA" id="ARBA00022989"/>
    </source>
</evidence>
<dbReference type="AlphaFoldDB" id="A0A1G1WS00"/>
<evidence type="ECO:0000256" key="12">
    <source>
        <dbReference type="RuleBase" id="RU000483"/>
    </source>
</evidence>
<dbReference type="InterPro" id="IPR045082">
    <property type="entry name" value="ATP_syn_F0_a_bact/chloroplast"/>
</dbReference>
<dbReference type="Proteomes" id="UP000177821">
    <property type="component" value="Unassembled WGS sequence"/>
</dbReference>
<dbReference type="InterPro" id="IPR000568">
    <property type="entry name" value="ATP_synth_F0_asu"/>
</dbReference>
<evidence type="ECO:0000313" key="14">
    <source>
        <dbReference type="Proteomes" id="UP000177821"/>
    </source>
</evidence>
<keyword evidence="7 11" id="KW-1133">Transmembrane helix</keyword>
<sequence length="249" mass="27585">MEQSGHITLAAETIGHIFDIPVTNTLLVTWVSSVVLIVFAFASTRKMTLVPVSYLQGVAEVVIETGYNLIDDLAHGKVKTLLPILMTFFLYIITANWIGLLPGFGTIGFYGQEMGKETFVPLFRSINSDLNATLALALVSVVGTHIFAIKYLGLFGYIKKWFSFNPIMLFVGLLELFSEFTKIVSLSFRLFGNIFAGEAVLATISSLFAFVLPLPFYFLEIIVGFVQAAVFMMLTLVFIVLLTQKHDEA</sequence>
<feature type="transmembrane region" description="Helical" evidence="11">
    <location>
        <begin position="217"/>
        <end position="242"/>
    </location>
</feature>
<evidence type="ECO:0000313" key="13">
    <source>
        <dbReference type="EMBL" id="OGY29947.1"/>
    </source>
</evidence>
<evidence type="ECO:0000256" key="4">
    <source>
        <dbReference type="ARBA" id="ARBA00022547"/>
    </source>
</evidence>
<reference evidence="13 14" key="1">
    <citation type="journal article" date="2016" name="Nat. Commun.">
        <title>Thousands of microbial genomes shed light on interconnected biogeochemical processes in an aquifer system.</title>
        <authorList>
            <person name="Anantharaman K."/>
            <person name="Brown C.T."/>
            <person name="Hug L.A."/>
            <person name="Sharon I."/>
            <person name="Castelle C.J."/>
            <person name="Probst A.J."/>
            <person name="Thomas B.C."/>
            <person name="Singh A."/>
            <person name="Wilkins M.J."/>
            <person name="Karaoz U."/>
            <person name="Brodie E.L."/>
            <person name="Williams K.H."/>
            <person name="Hubbard S.S."/>
            <person name="Banfield J.F."/>
        </authorList>
    </citation>
    <scope>NUCLEOTIDE SEQUENCE [LARGE SCALE GENOMIC DNA]</scope>
</reference>
<comment type="similarity">
    <text evidence="2 11 12">Belongs to the ATPase A chain family.</text>
</comment>
<evidence type="ECO:0000256" key="9">
    <source>
        <dbReference type="ARBA" id="ARBA00023136"/>
    </source>
</evidence>
<dbReference type="NCBIfam" id="TIGR01131">
    <property type="entry name" value="ATP_synt_6_or_A"/>
    <property type="match status" value="1"/>
</dbReference>
<proteinExistence type="inferred from homology"/>
<dbReference type="EMBL" id="MHCX01000011">
    <property type="protein sequence ID" value="OGY29947.1"/>
    <property type="molecule type" value="Genomic_DNA"/>
</dbReference>
<dbReference type="PROSITE" id="PS00449">
    <property type="entry name" value="ATPASE_A"/>
    <property type="match status" value="1"/>
</dbReference>